<proteinExistence type="predicted"/>
<protein>
    <submittedName>
        <fullName evidence="2">Pkinase-domain-containing protein</fullName>
    </submittedName>
</protein>
<comment type="caution">
    <text evidence="2">The sequence shown here is derived from an EMBL/GenBank/DDBJ whole genome shotgun (WGS) entry which is preliminary data.</text>
</comment>
<organism evidence="2 3">
    <name type="scientific">Teratosphaeria destructans</name>
    <dbReference type="NCBI Taxonomy" id="418781"/>
    <lineage>
        <taxon>Eukaryota</taxon>
        <taxon>Fungi</taxon>
        <taxon>Dikarya</taxon>
        <taxon>Ascomycota</taxon>
        <taxon>Pezizomycotina</taxon>
        <taxon>Dothideomycetes</taxon>
        <taxon>Dothideomycetidae</taxon>
        <taxon>Mycosphaerellales</taxon>
        <taxon>Teratosphaeriaceae</taxon>
        <taxon>Teratosphaeria</taxon>
    </lineage>
</organism>
<dbReference type="Pfam" id="PF00069">
    <property type="entry name" value="Pkinase"/>
    <property type="match status" value="1"/>
</dbReference>
<dbReference type="OrthoDB" id="10252171at2759"/>
<dbReference type="GO" id="GO:0004672">
    <property type="term" value="F:protein kinase activity"/>
    <property type="evidence" value="ECO:0007669"/>
    <property type="project" value="InterPro"/>
</dbReference>
<dbReference type="InterPro" id="IPR008271">
    <property type="entry name" value="Ser/Thr_kinase_AS"/>
</dbReference>
<reference evidence="2 3" key="1">
    <citation type="journal article" date="2018" name="IMA Fungus">
        <title>IMA Genome-F 10: Nine draft genome sequences of Claviceps purpurea s.lat., including C. arundinis, C. humidiphila, and C. cf. spartinae, pseudomolecules for the pitch canker pathogen Fusarium circinatum, draft genome of Davidsoniella eucalypti, Grosmannia galeiformis, Quambalaria eucalypti, and Teratosphaeria destructans.</title>
        <authorList>
            <person name="Wingfield B.D."/>
            <person name="Liu M."/>
            <person name="Nguyen H.D."/>
            <person name="Lane F.A."/>
            <person name="Morgan S.W."/>
            <person name="De Vos L."/>
            <person name="Wilken P.M."/>
            <person name="Duong T.A."/>
            <person name="Aylward J."/>
            <person name="Coetzee M.P."/>
            <person name="Dadej K."/>
            <person name="De Beer Z.W."/>
            <person name="Findlay W."/>
            <person name="Havenga M."/>
            <person name="Kolarik M."/>
            <person name="Menzies J.G."/>
            <person name="Naidoo K."/>
            <person name="Pochopski O."/>
            <person name="Shoukouhi P."/>
            <person name="Santana Q.C."/>
            <person name="Seifert K.A."/>
            <person name="Soal N."/>
            <person name="Steenkamp E.T."/>
            <person name="Tatham C.T."/>
            <person name="van der Nest M.A."/>
            <person name="Wingfield M.J."/>
        </authorList>
    </citation>
    <scope>NUCLEOTIDE SEQUENCE [LARGE SCALE GENOMIC DNA]</scope>
    <source>
        <strain evidence="2">CMW44962</strain>
    </source>
</reference>
<evidence type="ECO:0000259" key="1">
    <source>
        <dbReference type="PROSITE" id="PS50011"/>
    </source>
</evidence>
<evidence type="ECO:0000313" key="3">
    <source>
        <dbReference type="Proteomes" id="UP001138500"/>
    </source>
</evidence>
<feature type="domain" description="Protein kinase" evidence="1">
    <location>
        <begin position="1"/>
        <end position="207"/>
    </location>
</feature>
<dbReference type="SUPFAM" id="SSF56112">
    <property type="entry name" value="Protein kinase-like (PK-like)"/>
    <property type="match status" value="1"/>
</dbReference>
<dbReference type="EMBL" id="RIBY02001979">
    <property type="protein sequence ID" value="KAH9826425.1"/>
    <property type="molecule type" value="Genomic_DNA"/>
</dbReference>
<name>A0A9W7SQ15_9PEZI</name>
<dbReference type="InterPro" id="IPR011009">
    <property type="entry name" value="Kinase-like_dom_sf"/>
</dbReference>
<dbReference type="PROSITE" id="PS50011">
    <property type="entry name" value="PROTEIN_KINASE_DOM"/>
    <property type="match status" value="1"/>
</dbReference>
<accession>A0A9W7SQ15</accession>
<keyword evidence="3" id="KW-1185">Reference proteome</keyword>
<evidence type="ECO:0000313" key="2">
    <source>
        <dbReference type="EMBL" id="KAH9826425.1"/>
    </source>
</evidence>
<sequence length="207" mass="23014">MIITSGRGHCFAYEWSSTTGHPQESSLCPLLWDFCAVGTSAAAPSLYQTHPAIQRVWAGWGLDVCAVGVAHGRGQLLWSNKEESWPLGLEQVFACVRTRSILQLFRPSLRALSLAGPAALVRIMPRTAREHQHRSYKKKITHRDIKPDNILIADMRPDTLTIKLSDFGLSKVVNENKFSTLSATPSHTSVQPGQADYHRLTSQTLRL</sequence>
<reference evidence="2 3" key="2">
    <citation type="journal article" date="2021" name="Curr. Genet.">
        <title>Genetic response to nitrogen starvation in the aggressive Eucalyptus foliar pathogen Teratosphaeria destructans.</title>
        <authorList>
            <person name="Havenga M."/>
            <person name="Wingfield B.D."/>
            <person name="Wingfield M.J."/>
            <person name="Dreyer L.L."/>
            <person name="Roets F."/>
            <person name="Aylward J."/>
        </authorList>
    </citation>
    <scope>NUCLEOTIDE SEQUENCE [LARGE SCALE GENOMIC DNA]</scope>
    <source>
        <strain evidence="2">CMW44962</strain>
    </source>
</reference>
<dbReference type="GO" id="GO:0005524">
    <property type="term" value="F:ATP binding"/>
    <property type="evidence" value="ECO:0007669"/>
    <property type="project" value="InterPro"/>
</dbReference>
<dbReference type="Gene3D" id="1.10.510.10">
    <property type="entry name" value="Transferase(Phosphotransferase) domain 1"/>
    <property type="match status" value="1"/>
</dbReference>
<dbReference type="AlphaFoldDB" id="A0A9W7SQ15"/>
<dbReference type="PROSITE" id="PS00108">
    <property type="entry name" value="PROTEIN_KINASE_ST"/>
    <property type="match status" value="1"/>
</dbReference>
<dbReference type="Proteomes" id="UP001138500">
    <property type="component" value="Unassembled WGS sequence"/>
</dbReference>
<dbReference type="InterPro" id="IPR000719">
    <property type="entry name" value="Prot_kinase_dom"/>
</dbReference>
<gene>
    <name evidence="2" type="ORF">Tdes44962_MAKER03418</name>
</gene>